<feature type="coiled-coil region" evidence="1">
    <location>
        <begin position="62"/>
        <end position="159"/>
    </location>
</feature>
<dbReference type="GO" id="GO:0048268">
    <property type="term" value="P:clathrin coat assembly"/>
    <property type="evidence" value="ECO:0007669"/>
    <property type="project" value="TreeGrafter"/>
</dbReference>
<dbReference type="InterPro" id="IPR030224">
    <property type="entry name" value="Sla2_fam"/>
</dbReference>
<feature type="region of interest" description="Disordered" evidence="2">
    <location>
        <begin position="1"/>
        <end position="45"/>
    </location>
</feature>
<evidence type="ECO:0008006" key="5">
    <source>
        <dbReference type="Google" id="ProtNLM"/>
    </source>
</evidence>
<dbReference type="GO" id="GO:0043325">
    <property type="term" value="F:phosphatidylinositol-3,4-bisphosphate binding"/>
    <property type="evidence" value="ECO:0007669"/>
    <property type="project" value="TreeGrafter"/>
</dbReference>
<dbReference type="GO" id="GO:0007015">
    <property type="term" value="P:actin filament organization"/>
    <property type="evidence" value="ECO:0007669"/>
    <property type="project" value="TreeGrafter"/>
</dbReference>
<protein>
    <recommendedName>
        <fullName evidence="5">Myosin tail domain-containing protein</fullName>
    </recommendedName>
</protein>
<sequence>MQSEFEHARREADEAREECDSVKRELAARDEQRVQSDDARVQEAHEQARVAEERFGKMKAAYEKFRQEHVAALTKLGELQKEFAASEKARMDKEEEYTALNRRLEESEKNNQALSSKVEGDAVAVDELRSQLAKADIDMEDLRRNMENLKAAHKSELVTASDRFVDEKAELEKKMNGMIRAAVLAMLSRCEEELPNASTITYPPHLAISALTALVTLMGEKKPACMGDTIVLAHDTVVVVTACAAAAYTASIQHFDGGSSV</sequence>
<dbReference type="PANTHER" id="PTHR10407:SF15">
    <property type="entry name" value="HUNTINGTIN INTERACTING PROTEIN 1"/>
    <property type="match status" value="1"/>
</dbReference>
<accession>A0A3P6QGT7</accession>
<keyword evidence="4" id="KW-1185">Reference proteome</keyword>
<dbReference type="GO" id="GO:0032051">
    <property type="term" value="F:clathrin light chain binding"/>
    <property type="evidence" value="ECO:0007669"/>
    <property type="project" value="TreeGrafter"/>
</dbReference>
<name>A0A3P6QGT7_CYLGO</name>
<dbReference type="GO" id="GO:0030864">
    <property type="term" value="C:cortical actin cytoskeleton"/>
    <property type="evidence" value="ECO:0007669"/>
    <property type="project" value="TreeGrafter"/>
</dbReference>
<dbReference type="GO" id="GO:0080025">
    <property type="term" value="F:phosphatidylinositol-3,5-bisphosphate binding"/>
    <property type="evidence" value="ECO:0007669"/>
    <property type="project" value="TreeGrafter"/>
</dbReference>
<dbReference type="PANTHER" id="PTHR10407">
    <property type="entry name" value="HUNTINGTIN INTERACTING PROTEIN 1"/>
    <property type="match status" value="1"/>
</dbReference>
<dbReference type="Proteomes" id="UP000271889">
    <property type="component" value="Unassembled WGS sequence"/>
</dbReference>
<dbReference type="GO" id="GO:0030136">
    <property type="term" value="C:clathrin-coated vesicle"/>
    <property type="evidence" value="ECO:0007669"/>
    <property type="project" value="TreeGrafter"/>
</dbReference>
<dbReference type="AlphaFoldDB" id="A0A3P6QGT7"/>
<evidence type="ECO:0000313" key="3">
    <source>
        <dbReference type="EMBL" id="VDK50546.1"/>
    </source>
</evidence>
<evidence type="ECO:0000256" key="2">
    <source>
        <dbReference type="SAM" id="MobiDB-lite"/>
    </source>
</evidence>
<dbReference type="GO" id="GO:0051015">
    <property type="term" value="F:actin filament binding"/>
    <property type="evidence" value="ECO:0007669"/>
    <property type="project" value="TreeGrafter"/>
</dbReference>
<gene>
    <name evidence="3" type="ORF">CGOC_LOCUS1805</name>
</gene>
<dbReference type="GO" id="GO:0006897">
    <property type="term" value="P:endocytosis"/>
    <property type="evidence" value="ECO:0007669"/>
    <property type="project" value="InterPro"/>
</dbReference>
<reference evidence="3 4" key="1">
    <citation type="submission" date="2018-11" db="EMBL/GenBank/DDBJ databases">
        <authorList>
            <consortium name="Pathogen Informatics"/>
        </authorList>
    </citation>
    <scope>NUCLEOTIDE SEQUENCE [LARGE SCALE GENOMIC DNA]</scope>
</reference>
<dbReference type="EMBL" id="UYRV01003662">
    <property type="protein sequence ID" value="VDK50546.1"/>
    <property type="molecule type" value="Genomic_DNA"/>
</dbReference>
<dbReference type="GO" id="GO:0035615">
    <property type="term" value="F:clathrin adaptor activity"/>
    <property type="evidence" value="ECO:0007669"/>
    <property type="project" value="TreeGrafter"/>
</dbReference>
<dbReference type="Gene3D" id="1.20.5.1700">
    <property type="match status" value="1"/>
</dbReference>
<proteinExistence type="predicted"/>
<dbReference type="OrthoDB" id="8178130at2759"/>
<evidence type="ECO:0000256" key="1">
    <source>
        <dbReference type="SAM" id="Coils"/>
    </source>
</evidence>
<keyword evidence="1" id="KW-0175">Coiled coil</keyword>
<organism evidence="3 4">
    <name type="scientific">Cylicostephanus goldi</name>
    <name type="common">Nematode worm</name>
    <dbReference type="NCBI Taxonomy" id="71465"/>
    <lineage>
        <taxon>Eukaryota</taxon>
        <taxon>Metazoa</taxon>
        <taxon>Ecdysozoa</taxon>
        <taxon>Nematoda</taxon>
        <taxon>Chromadorea</taxon>
        <taxon>Rhabditida</taxon>
        <taxon>Rhabditina</taxon>
        <taxon>Rhabditomorpha</taxon>
        <taxon>Strongyloidea</taxon>
        <taxon>Strongylidae</taxon>
        <taxon>Cylicostephanus</taxon>
    </lineage>
</organism>
<evidence type="ECO:0000313" key="4">
    <source>
        <dbReference type="Proteomes" id="UP000271889"/>
    </source>
</evidence>